<organism evidence="1 2">
    <name type="scientific">Rhizoclosmatium globosum</name>
    <dbReference type="NCBI Taxonomy" id="329046"/>
    <lineage>
        <taxon>Eukaryota</taxon>
        <taxon>Fungi</taxon>
        <taxon>Fungi incertae sedis</taxon>
        <taxon>Chytridiomycota</taxon>
        <taxon>Chytridiomycota incertae sedis</taxon>
        <taxon>Chytridiomycetes</taxon>
        <taxon>Chytridiales</taxon>
        <taxon>Chytriomycetaceae</taxon>
        <taxon>Rhizoclosmatium</taxon>
    </lineage>
</organism>
<dbReference type="OrthoDB" id="10617434at2759"/>
<name>A0A1Y2CTR2_9FUNG</name>
<sequence length="185" mass="20176">MLLIDVFPDPDNVDAIQSTRQLVTQFGAGQTIDIELTPHQNTSTLPPSTSLTIPRASTKIVNQVVAKMAYLNPFYLTVSGTITLANPFQCEVDVNHIRGSCLYKGNPISSVDARIPAGGSVSSDITVSLLVAVDVLLSFTEVVTTGQALVTAETQVVVSFGGYEIEFDYTQLIFRYWFNYGDNYL</sequence>
<evidence type="ECO:0000313" key="1">
    <source>
        <dbReference type="EMBL" id="ORY50411.1"/>
    </source>
</evidence>
<reference evidence="1 2" key="1">
    <citation type="submission" date="2016-07" db="EMBL/GenBank/DDBJ databases">
        <title>Pervasive Adenine N6-methylation of Active Genes in Fungi.</title>
        <authorList>
            <consortium name="DOE Joint Genome Institute"/>
            <person name="Mondo S.J."/>
            <person name="Dannebaum R.O."/>
            <person name="Kuo R.C."/>
            <person name="Labutti K."/>
            <person name="Haridas S."/>
            <person name="Kuo A."/>
            <person name="Salamov A."/>
            <person name="Ahrendt S.R."/>
            <person name="Lipzen A."/>
            <person name="Sullivan W."/>
            <person name="Andreopoulos W.B."/>
            <person name="Clum A."/>
            <person name="Lindquist E."/>
            <person name="Daum C."/>
            <person name="Ramamoorthy G.K."/>
            <person name="Gryganskyi A."/>
            <person name="Culley D."/>
            <person name="Magnuson J.K."/>
            <person name="James T.Y."/>
            <person name="O'Malley M.A."/>
            <person name="Stajich J.E."/>
            <person name="Spatafora J.W."/>
            <person name="Visel A."/>
            <person name="Grigoriev I.V."/>
        </authorList>
    </citation>
    <scope>NUCLEOTIDE SEQUENCE [LARGE SCALE GENOMIC DNA]</scope>
    <source>
        <strain evidence="1 2">JEL800</strain>
    </source>
</reference>
<accession>A0A1Y2CTR2</accession>
<dbReference type="Proteomes" id="UP000193642">
    <property type="component" value="Unassembled WGS sequence"/>
</dbReference>
<protein>
    <submittedName>
        <fullName evidence="1">Uncharacterized protein</fullName>
    </submittedName>
</protein>
<comment type="caution">
    <text evidence="1">The sequence shown here is derived from an EMBL/GenBank/DDBJ whole genome shotgun (WGS) entry which is preliminary data.</text>
</comment>
<dbReference type="EMBL" id="MCGO01000007">
    <property type="protein sequence ID" value="ORY50411.1"/>
    <property type="molecule type" value="Genomic_DNA"/>
</dbReference>
<dbReference type="AlphaFoldDB" id="A0A1Y2CTR2"/>
<proteinExistence type="predicted"/>
<keyword evidence="2" id="KW-1185">Reference proteome</keyword>
<gene>
    <name evidence="1" type="ORF">BCR33DRAFT_713221</name>
</gene>
<evidence type="ECO:0000313" key="2">
    <source>
        <dbReference type="Proteomes" id="UP000193642"/>
    </source>
</evidence>